<evidence type="ECO:0000313" key="3">
    <source>
        <dbReference type="EMBL" id="CAB4181081.1"/>
    </source>
</evidence>
<protein>
    <submittedName>
        <fullName evidence="1">Uncharacterized protein</fullName>
    </submittedName>
</protein>
<accession>A0A6J5PTU1</accession>
<sequence length="242" mass="24491">MSTLRVNQVYFNDAGNASVSIANSWNISIVSGGKEVAQFRSNGDLVANNRIIYKGGGSTEVSLNTSVEVAFAQSNAAFTRANTSLSNSTGTFAGALTVTSNIVAGNLTVSGATILTGPTTFTGNVSGNLIVTGTITDNLGGLRILPIVSQSAYYALSANDIGKVISFATGNVAIPNAVFTTGDNITIYNNSAASINVVSNTSVTAYLVGTATTGTRVLAQRGLATVLCVAANTFVVTGGGLT</sequence>
<evidence type="ECO:0000313" key="1">
    <source>
        <dbReference type="EMBL" id="CAB4170854.1"/>
    </source>
</evidence>
<reference evidence="1" key="1">
    <citation type="submission" date="2020-05" db="EMBL/GenBank/DDBJ databases">
        <authorList>
            <person name="Chiriac C."/>
            <person name="Salcher M."/>
            <person name="Ghai R."/>
            <person name="Kavagutti S V."/>
        </authorList>
    </citation>
    <scope>NUCLEOTIDE SEQUENCE</scope>
</reference>
<dbReference type="EMBL" id="LR797157">
    <property type="protein sequence ID" value="CAB4190869.1"/>
    <property type="molecule type" value="Genomic_DNA"/>
</dbReference>
<dbReference type="EMBL" id="LR796945">
    <property type="protein sequence ID" value="CAB4177158.1"/>
    <property type="molecule type" value="Genomic_DNA"/>
</dbReference>
<evidence type="ECO:0000313" key="4">
    <source>
        <dbReference type="EMBL" id="CAB4190869.1"/>
    </source>
</evidence>
<gene>
    <name evidence="3" type="ORF">UFOVP1065_7</name>
    <name evidence="4" type="ORF">UFOVP1198_209</name>
    <name evidence="5" type="ORF">UFOVP1418_201</name>
    <name evidence="7" type="ORF">UFOVP1524_182</name>
    <name evidence="6" type="ORF">UFOVP1651_182</name>
    <name evidence="1" type="ORF">UFOVP908_160</name>
    <name evidence="2" type="ORF">UFOVP990_209</name>
</gene>
<dbReference type="EMBL" id="LR798378">
    <property type="protein sequence ID" value="CAB5227804.1"/>
    <property type="molecule type" value="Genomic_DNA"/>
</dbReference>
<dbReference type="EMBL" id="LR796860">
    <property type="protein sequence ID" value="CAB4170854.1"/>
    <property type="molecule type" value="Genomic_DNA"/>
</dbReference>
<name>A0A6J5PTU1_9CAUD</name>
<dbReference type="EMBL" id="LR797021">
    <property type="protein sequence ID" value="CAB4181081.1"/>
    <property type="molecule type" value="Genomic_DNA"/>
</dbReference>
<dbReference type="EMBL" id="LR797518">
    <property type="protein sequence ID" value="CAB4222817.1"/>
    <property type="molecule type" value="Genomic_DNA"/>
</dbReference>
<organism evidence="1">
    <name type="scientific">uncultured Caudovirales phage</name>
    <dbReference type="NCBI Taxonomy" id="2100421"/>
    <lineage>
        <taxon>Viruses</taxon>
        <taxon>Duplodnaviria</taxon>
        <taxon>Heunggongvirae</taxon>
        <taxon>Uroviricota</taxon>
        <taxon>Caudoviricetes</taxon>
        <taxon>Peduoviridae</taxon>
        <taxon>Maltschvirus</taxon>
        <taxon>Maltschvirus maltsch</taxon>
    </lineage>
</organism>
<evidence type="ECO:0000313" key="6">
    <source>
        <dbReference type="EMBL" id="CAB4222817.1"/>
    </source>
</evidence>
<proteinExistence type="predicted"/>
<evidence type="ECO:0000313" key="7">
    <source>
        <dbReference type="EMBL" id="CAB5227804.1"/>
    </source>
</evidence>
<dbReference type="EMBL" id="LR797369">
    <property type="protein sequence ID" value="CAB4211220.1"/>
    <property type="molecule type" value="Genomic_DNA"/>
</dbReference>
<evidence type="ECO:0000313" key="2">
    <source>
        <dbReference type="EMBL" id="CAB4177158.1"/>
    </source>
</evidence>
<evidence type="ECO:0000313" key="5">
    <source>
        <dbReference type="EMBL" id="CAB4211220.1"/>
    </source>
</evidence>